<dbReference type="SMART" id="SM00028">
    <property type="entry name" value="TPR"/>
    <property type="match status" value="3"/>
</dbReference>
<organism evidence="2 3">
    <name type="scientific">Opitutus terrae (strain DSM 11246 / JCM 15787 / PB90-1)</name>
    <dbReference type="NCBI Taxonomy" id="452637"/>
    <lineage>
        <taxon>Bacteria</taxon>
        <taxon>Pseudomonadati</taxon>
        <taxon>Verrucomicrobiota</taxon>
        <taxon>Opitutia</taxon>
        <taxon>Opitutales</taxon>
        <taxon>Opitutaceae</taxon>
        <taxon>Opitutus</taxon>
    </lineage>
</organism>
<dbReference type="Proteomes" id="UP000007013">
    <property type="component" value="Chromosome"/>
</dbReference>
<dbReference type="Gene3D" id="3.10.620.30">
    <property type="match status" value="1"/>
</dbReference>
<dbReference type="InterPro" id="IPR019734">
    <property type="entry name" value="TPR_rpt"/>
</dbReference>
<dbReference type="InterPro" id="IPR002088">
    <property type="entry name" value="Prenyl_trans_a"/>
</dbReference>
<keyword evidence="1" id="KW-0802">TPR repeat</keyword>
<name>B2A058_OPITP</name>
<sequence length="380" mass="42670">MSKNPTVSRWWRGGLAAVGLIVVLPSGRGADYPLAPAPSAPAAEPAVAYVPPENPSELLRLDEPMRRYFRARLSRHASGYDRLCALVDSIIQPDGLAFAYDGNGTYDARETFRRRRGNCASFAFLVVAVAREFDIDASFQNVERATRWNRVGDMVVAVLHLDVKVSSQGRNYIIDLEPGLIPPRDSSDVRLIRDERAFAQFYCNIGFDELVRGDADRALHYMARATEIDPSCATAWANRATLLSRLGDLATARKCFERSLRADSRGEAALDGFVSLLRQLGTPADLQQADKLERRARAIRERNPYYQQQLAAQAQEQGDLARAEKHLRRAISLKDDEPEFYAQRLAVLEQLGRSDDARRVARQLENVRTRLMNMPEQIVP</sequence>
<dbReference type="eggNOG" id="COG1305">
    <property type="taxonomic scope" value="Bacteria"/>
</dbReference>
<dbReference type="KEGG" id="ote:Oter_4120"/>
<evidence type="ECO:0000313" key="3">
    <source>
        <dbReference type="Proteomes" id="UP000007013"/>
    </source>
</evidence>
<proteinExistence type="predicted"/>
<dbReference type="PANTHER" id="PTHR12558:SF13">
    <property type="entry name" value="CELL DIVISION CYCLE PROTEIN 27 HOMOLOG"/>
    <property type="match status" value="1"/>
</dbReference>
<evidence type="ECO:0000313" key="2">
    <source>
        <dbReference type="EMBL" id="ACB77394.1"/>
    </source>
</evidence>
<dbReference type="HOGENOM" id="CLU_727292_0_0_0"/>
<dbReference type="STRING" id="452637.Oter_4120"/>
<dbReference type="SUPFAM" id="SSF48452">
    <property type="entry name" value="TPR-like"/>
    <property type="match status" value="1"/>
</dbReference>
<dbReference type="InterPro" id="IPR011990">
    <property type="entry name" value="TPR-like_helical_dom_sf"/>
</dbReference>
<dbReference type="Gene3D" id="1.25.40.10">
    <property type="entry name" value="Tetratricopeptide repeat domain"/>
    <property type="match status" value="1"/>
</dbReference>
<dbReference type="GO" id="GO:0008318">
    <property type="term" value="F:protein prenyltransferase activity"/>
    <property type="evidence" value="ECO:0007669"/>
    <property type="project" value="InterPro"/>
</dbReference>
<reference evidence="2 3" key="1">
    <citation type="journal article" date="2011" name="J. Bacteriol.">
        <title>Genome sequence of the verrucomicrobium Opitutus terrae PB90-1, an abundant inhabitant of rice paddy soil ecosystems.</title>
        <authorList>
            <person name="van Passel M.W."/>
            <person name="Kant R."/>
            <person name="Palva A."/>
            <person name="Copeland A."/>
            <person name="Lucas S."/>
            <person name="Lapidus A."/>
            <person name="Glavina del Rio T."/>
            <person name="Pitluck S."/>
            <person name="Goltsman E."/>
            <person name="Clum A."/>
            <person name="Sun H."/>
            <person name="Schmutz J."/>
            <person name="Larimer F.W."/>
            <person name="Land M.L."/>
            <person name="Hauser L."/>
            <person name="Kyrpides N."/>
            <person name="Mikhailova N."/>
            <person name="Richardson P.P."/>
            <person name="Janssen P.H."/>
            <person name="de Vos W.M."/>
            <person name="Smidt H."/>
        </authorList>
    </citation>
    <scope>NUCLEOTIDE SEQUENCE [LARGE SCALE GENOMIC DNA]</scope>
    <source>
        <strain evidence="3">DSM 11246 / JCM 15787 / PB90-1</strain>
    </source>
</reference>
<dbReference type="Pfam" id="PF13432">
    <property type="entry name" value="TPR_16"/>
    <property type="match status" value="1"/>
</dbReference>
<dbReference type="PANTHER" id="PTHR12558">
    <property type="entry name" value="CELL DIVISION CYCLE 16,23,27"/>
    <property type="match status" value="1"/>
</dbReference>
<dbReference type="PROSITE" id="PS51147">
    <property type="entry name" value="PFTA"/>
    <property type="match status" value="1"/>
</dbReference>
<dbReference type="EMBL" id="CP001032">
    <property type="protein sequence ID" value="ACB77394.1"/>
    <property type="molecule type" value="Genomic_DNA"/>
</dbReference>
<dbReference type="SUPFAM" id="SSF54001">
    <property type="entry name" value="Cysteine proteinases"/>
    <property type="match status" value="1"/>
</dbReference>
<dbReference type="PROSITE" id="PS50005">
    <property type="entry name" value="TPR"/>
    <property type="match status" value="2"/>
</dbReference>
<keyword evidence="3" id="KW-1185">Reference proteome</keyword>
<dbReference type="InterPro" id="IPR038765">
    <property type="entry name" value="Papain-like_cys_pep_sf"/>
</dbReference>
<feature type="repeat" description="TPR" evidence="1">
    <location>
        <begin position="233"/>
        <end position="266"/>
    </location>
</feature>
<dbReference type="eggNOG" id="COG0457">
    <property type="taxonomic scope" value="Bacteria"/>
</dbReference>
<protein>
    <submittedName>
        <fullName evidence="2">Tetratricopeptide TPR_2 repeat protein</fullName>
    </submittedName>
</protein>
<dbReference type="RefSeq" id="WP_012376922.1">
    <property type="nucleotide sequence ID" value="NC_010571.1"/>
</dbReference>
<accession>B2A058</accession>
<feature type="repeat" description="TPR" evidence="1">
    <location>
        <begin position="199"/>
        <end position="232"/>
    </location>
</feature>
<dbReference type="OrthoDB" id="5801251at2"/>
<evidence type="ECO:0000256" key="1">
    <source>
        <dbReference type="PROSITE-ProRule" id="PRU00339"/>
    </source>
</evidence>
<gene>
    <name evidence="2" type="ordered locus">Oter_4120</name>
</gene>
<dbReference type="AlphaFoldDB" id="B2A058"/>